<organism evidence="2 3">
    <name type="scientific">Petrolisthes manimaculis</name>
    <dbReference type="NCBI Taxonomy" id="1843537"/>
    <lineage>
        <taxon>Eukaryota</taxon>
        <taxon>Metazoa</taxon>
        <taxon>Ecdysozoa</taxon>
        <taxon>Arthropoda</taxon>
        <taxon>Crustacea</taxon>
        <taxon>Multicrustacea</taxon>
        <taxon>Malacostraca</taxon>
        <taxon>Eumalacostraca</taxon>
        <taxon>Eucarida</taxon>
        <taxon>Decapoda</taxon>
        <taxon>Pleocyemata</taxon>
        <taxon>Anomura</taxon>
        <taxon>Galatheoidea</taxon>
        <taxon>Porcellanidae</taxon>
        <taxon>Petrolisthes</taxon>
    </lineage>
</organism>
<keyword evidence="3" id="KW-1185">Reference proteome</keyword>
<gene>
    <name evidence="2" type="ORF">Pmani_021124</name>
</gene>
<protein>
    <recommendedName>
        <fullName evidence="4">Cyclic nucleotide-binding domain-containing protein</fullName>
    </recommendedName>
</protein>
<proteinExistence type="predicted"/>
<evidence type="ECO:0000313" key="2">
    <source>
        <dbReference type="EMBL" id="KAK4307107.1"/>
    </source>
</evidence>
<comment type="caution">
    <text evidence="2">The sequence shown here is derived from an EMBL/GenBank/DDBJ whole genome shotgun (WGS) entry which is preliminary data.</text>
</comment>
<accession>A0AAE1PH04</accession>
<dbReference type="AlphaFoldDB" id="A0AAE1PH04"/>
<evidence type="ECO:0008006" key="4">
    <source>
        <dbReference type="Google" id="ProtNLM"/>
    </source>
</evidence>
<dbReference type="SUPFAM" id="SSF52833">
    <property type="entry name" value="Thioredoxin-like"/>
    <property type="match status" value="1"/>
</dbReference>
<dbReference type="InterPro" id="IPR036249">
    <property type="entry name" value="Thioredoxin-like_sf"/>
</dbReference>
<sequence>MVYIKVLLYSVVCVCVYGGIQESPPTITIDPHGAADEGVGVLEGNIEVVTESDVLVLTRDNFKHVLSKHQVVLVHFYAPR</sequence>
<dbReference type="Gene3D" id="3.40.30.10">
    <property type="entry name" value="Glutaredoxin"/>
    <property type="match status" value="1"/>
</dbReference>
<feature type="signal peptide" evidence="1">
    <location>
        <begin position="1"/>
        <end position="22"/>
    </location>
</feature>
<feature type="non-terminal residue" evidence="2">
    <location>
        <position position="80"/>
    </location>
</feature>
<dbReference type="EMBL" id="JAWZYT010002034">
    <property type="protein sequence ID" value="KAK4307107.1"/>
    <property type="molecule type" value="Genomic_DNA"/>
</dbReference>
<feature type="chain" id="PRO_5042065633" description="Cyclic nucleotide-binding domain-containing protein" evidence="1">
    <location>
        <begin position="23"/>
        <end position="80"/>
    </location>
</feature>
<evidence type="ECO:0000313" key="3">
    <source>
        <dbReference type="Proteomes" id="UP001292094"/>
    </source>
</evidence>
<keyword evidence="1" id="KW-0732">Signal</keyword>
<evidence type="ECO:0000256" key="1">
    <source>
        <dbReference type="SAM" id="SignalP"/>
    </source>
</evidence>
<name>A0AAE1PH04_9EUCA</name>
<reference evidence="2" key="1">
    <citation type="submission" date="2023-11" db="EMBL/GenBank/DDBJ databases">
        <title>Genome assemblies of two species of porcelain crab, Petrolisthes cinctipes and Petrolisthes manimaculis (Anomura: Porcellanidae).</title>
        <authorList>
            <person name="Angst P."/>
        </authorList>
    </citation>
    <scope>NUCLEOTIDE SEQUENCE</scope>
    <source>
        <strain evidence="2">PB745_02</strain>
        <tissue evidence="2">Gill</tissue>
    </source>
</reference>
<dbReference type="Proteomes" id="UP001292094">
    <property type="component" value="Unassembled WGS sequence"/>
</dbReference>